<evidence type="ECO:0000313" key="1">
    <source>
        <dbReference type="EMBL" id="JAC76081.1"/>
    </source>
</evidence>
<name>A0A061RZW1_9CHLO</name>
<feature type="non-terminal residue" evidence="1">
    <location>
        <position position="1"/>
    </location>
</feature>
<dbReference type="Gene3D" id="3.40.50.1110">
    <property type="entry name" value="SGNH hydrolase"/>
    <property type="match status" value="1"/>
</dbReference>
<accession>A0A061RZW1</accession>
<dbReference type="EMBL" id="GBEZ01009512">
    <property type="protein sequence ID" value="JAC76081.1"/>
    <property type="molecule type" value="Transcribed_RNA"/>
</dbReference>
<gene>
    <name evidence="1" type="ORF">TSPGSL018_21235</name>
</gene>
<feature type="non-terminal residue" evidence="1">
    <location>
        <position position="123"/>
    </location>
</feature>
<organism evidence="1">
    <name type="scientific">Tetraselmis sp. GSL018</name>
    <dbReference type="NCBI Taxonomy" id="582737"/>
    <lineage>
        <taxon>Eukaryota</taxon>
        <taxon>Viridiplantae</taxon>
        <taxon>Chlorophyta</taxon>
        <taxon>core chlorophytes</taxon>
        <taxon>Chlorodendrophyceae</taxon>
        <taxon>Chlorodendrales</taxon>
        <taxon>Chlorodendraceae</taxon>
        <taxon>Tetraselmis</taxon>
    </lineage>
</organism>
<dbReference type="AlphaFoldDB" id="A0A061RZW1"/>
<proteinExistence type="predicted"/>
<dbReference type="InterPro" id="IPR036514">
    <property type="entry name" value="SGNH_hydro_sf"/>
</dbReference>
<sequence>AEAFGIPGIGAKELLWRFQNGEFGPDMSPQVVVLLVGINDVLRAHHPDINNLGSSENDQSSTEKRFNEILGIESQKLAGLVTEAVESIVELVTRRNCSTRLVIVGLLPAVTVPGHLWPSRYTE</sequence>
<reference evidence="1" key="1">
    <citation type="submission" date="2014-05" db="EMBL/GenBank/DDBJ databases">
        <title>The transcriptome of the halophilic microalga Tetraselmis sp. GSL018 isolated from the Great Salt Lake, Utah.</title>
        <authorList>
            <person name="Jinkerson R.E."/>
            <person name="D'Adamo S."/>
            <person name="Posewitz M.C."/>
        </authorList>
    </citation>
    <scope>NUCLEOTIDE SEQUENCE</scope>
    <source>
        <strain evidence="1">GSL018</strain>
    </source>
</reference>
<dbReference type="SUPFAM" id="SSF52266">
    <property type="entry name" value="SGNH hydrolase"/>
    <property type="match status" value="1"/>
</dbReference>
<protein>
    <submittedName>
        <fullName evidence="1">Uncharacterized protein</fullName>
    </submittedName>
</protein>